<evidence type="ECO:0000313" key="5">
    <source>
        <dbReference type="EMBL" id="CCG24247.1"/>
    </source>
</evidence>
<name>H8X8U9_CANO9</name>
<dbReference type="GeneID" id="14541471"/>
<evidence type="ECO:0000313" key="6">
    <source>
        <dbReference type="Proteomes" id="UP000005018"/>
    </source>
</evidence>
<dbReference type="PANTHER" id="PTHR12378:SF7">
    <property type="entry name" value="DESUMOYLATING ISOPEPTIDASE 1"/>
    <property type="match status" value="1"/>
</dbReference>
<keyword evidence="3" id="KW-0378">Hydrolase</keyword>
<protein>
    <submittedName>
        <fullName evidence="5">Transcription factor</fullName>
    </submittedName>
</protein>
<proteinExistence type="inferred from homology"/>
<sequence>MEEVAAPVQVYVYDLSRGLARNYSRMLLGTDIEAIYHTSVVVRGNEYYLDRGIQTIKAQSHHLKYGTPIEVIDVGETFVDDETIKEFINDLKGREDMKYEAAQYDLFTNNCNHFTNTFLEFLCDKKLDDRILNLPEVVLETPAGRMLQQMIGGAGQFF</sequence>
<dbReference type="eggNOG" id="KOG0324">
    <property type="taxonomic scope" value="Eukaryota"/>
</dbReference>
<comment type="similarity">
    <text evidence="1">Belongs to the DeSI family.</text>
</comment>
<evidence type="ECO:0000256" key="2">
    <source>
        <dbReference type="ARBA" id="ARBA00022670"/>
    </source>
</evidence>
<accession>H8X8U9</accession>
<dbReference type="GO" id="GO:0008233">
    <property type="term" value="F:peptidase activity"/>
    <property type="evidence" value="ECO:0007669"/>
    <property type="project" value="UniProtKB-KW"/>
</dbReference>
<reference evidence="5 6" key="1">
    <citation type="journal article" date="2012" name="PLoS ONE">
        <title>Sequence and analysis of the genome of the pathogenic yeast Candida orthopsilosis.</title>
        <authorList>
            <person name="Riccombeni A."/>
            <person name="Vidanes G."/>
            <person name="Proux-Wera E."/>
            <person name="Wolfe K.H."/>
            <person name="Butler G."/>
        </authorList>
    </citation>
    <scope>NUCLEOTIDE SEQUENCE [LARGE SCALE GENOMIC DNA]</scope>
    <source>
        <strain evidence="5 6">Co 90-125</strain>
    </source>
</reference>
<dbReference type="InterPro" id="IPR008580">
    <property type="entry name" value="PPPDE_dom"/>
</dbReference>
<dbReference type="GO" id="GO:0070646">
    <property type="term" value="P:protein modification by small protein removal"/>
    <property type="evidence" value="ECO:0007669"/>
    <property type="project" value="TreeGrafter"/>
</dbReference>
<dbReference type="PANTHER" id="PTHR12378">
    <property type="entry name" value="DESUMOYLATING ISOPEPTIDASE"/>
    <property type="match status" value="1"/>
</dbReference>
<dbReference type="Pfam" id="PF05903">
    <property type="entry name" value="Peptidase_C97"/>
    <property type="match status" value="1"/>
</dbReference>
<dbReference type="PROSITE" id="PS51858">
    <property type="entry name" value="PPPDE"/>
    <property type="match status" value="1"/>
</dbReference>
<dbReference type="SMART" id="SM01179">
    <property type="entry name" value="DUF862"/>
    <property type="match status" value="1"/>
</dbReference>
<evidence type="ECO:0000259" key="4">
    <source>
        <dbReference type="PROSITE" id="PS51858"/>
    </source>
</evidence>
<keyword evidence="2" id="KW-0645">Protease</keyword>
<keyword evidence="6" id="KW-1185">Reference proteome</keyword>
<dbReference type="RefSeq" id="XP_003870377.1">
    <property type="nucleotide sequence ID" value="XM_003870328.1"/>
</dbReference>
<dbReference type="GO" id="GO:0006508">
    <property type="term" value="P:proteolysis"/>
    <property type="evidence" value="ECO:0007669"/>
    <property type="project" value="UniProtKB-KW"/>
</dbReference>
<gene>
    <name evidence="5" type="ORF">CORT_0F00170</name>
</gene>
<dbReference type="KEGG" id="cot:CORT_0F00170"/>
<dbReference type="EMBL" id="HE681724">
    <property type="protein sequence ID" value="CCG24247.1"/>
    <property type="molecule type" value="Genomic_DNA"/>
</dbReference>
<dbReference type="InterPro" id="IPR042266">
    <property type="entry name" value="PPPDE_sf"/>
</dbReference>
<feature type="domain" description="PPPDE" evidence="4">
    <location>
        <begin position="6"/>
        <end position="152"/>
    </location>
</feature>
<evidence type="ECO:0000256" key="1">
    <source>
        <dbReference type="ARBA" id="ARBA00008140"/>
    </source>
</evidence>
<organism evidence="5 6">
    <name type="scientific">Candida orthopsilosis (strain 90-125)</name>
    <name type="common">Yeast</name>
    <dbReference type="NCBI Taxonomy" id="1136231"/>
    <lineage>
        <taxon>Eukaryota</taxon>
        <taxon>Fungi</taxon>
        <taxon>Dikarya</taxon>
        <taxon>Ascomycota</taxon>
        <taxon>Saccharomycotina</taxon>
        <taxon>Pichiomycetes</taxon>
        <taxon>Debaryomycetaceae</taxon>
        <taxon>Candida/Lodderomyces clade</taxon>
        <taxon>Candida</taxon>
    </lineage>
</organism>
<dbReference type="HOGENOM" id="CLU_101028_1_0_1"/>
<dbReference type="Gene3D" id="3.90.1720.30">
    <property type="entry name" value="PPPDE domains"/>
    <property type="match status" value="1"/>
</dbReference>
<dbReference type="Proteomes" id="UP000005018">
    <property type="component" value="Chromosome 6"/>
</dbReference>
<evidence type="ECO:0000256" key="3">
    <source>
        <dbReference type="ARBA" id="ARBA00022801"/>
    </source>
</evidence>
<dbReference type="OrthoDB" id="21221at2759"/>
<dbReference type="AlphaFoldDB" id="H8X8U9"/>